<feature type="compositionally biased region" description="Basic and acidic residues" evidence="1">
    <location>
        <begin position="1"/>
        <end position="13"/>
    </location>
</feature>
<accession>A0A4C1YHW8</accession>
<reference evidence="2 3" key="1">
    <citation type="journal article" date="2019" name="Commun. Biol.">
        <title>The bagworm genome reveals a unique fibroin gene that provides high tensile strength.</title>
        <authorList>
            <person name="Kono N."/>
            <person name="Nakamura H."/>
            <person name="Ohtoshi R."/>
            <person name="Tomita M."/>
            <person name="Numata K."/>
            <person name="Arakawa K."/>
        </authorList>
    </citation>
    <scope>NUCLEOTIDE SEQUENCE [LARGE SCALE GENOMIC DNA]</scope>
</reference>
<protein>
    <submittedName>
        <fullName evidence="2">Uncharacterized protein</fullName>
    </submittedName>
</protein>
<dbReference type="AlphaFoldDB" id="A0A4C1YHW8"/>
<evidence type="ECO:0000313" key="3">
    <source>
        <dbReference type="Proteomes" id="UP000299102"/>
    </source>
</evidence>
<sequence>MDGRWGDKEEVGHRNSPSTEETQKRKLLIHDAEHANLRGRPSPLAWFSRVRRLPHPTHRIIDPTEGTTATRSFD</sequence>
<comment type="caution">
    <text evidence="2">The sequence shown here is derived from an EMBL/GenBank/DDBJ whole genome shotgun (WGS) entry which is preliminary data.</text>
</comment>
<organism evidence="2 3">
    <name type="scientific">Eumeta variegata</name>
    <name type="common">Bagworm moth</name>
    <name type="synonym">Eumeta japonica</name>
    <dbReference type="NCBI Taxonomy" id="151549"/>
    <lineage>
        <taxon>Eukaryota</taxon>
        <taxon>Metazoa</taxon>
        <taxon>Ecdysozoa</taxon>
        <taxon>Arthropoda</taxon>
        <taxon>Hexapoda</taxon>
        <taxon>Insecta</taxon>
        <taxon>Pterygota</taxon>
        <taxon>Neoptera</taxon>
        <taxon>Endopterygota</taxon>
        <taxon>Lepidoptera</taxon>
        <taxon>Glossata</taxon>
        <taxon>Ditrysia</taxon>
        <taxon>Tineoidea</taxon>
        <taxon>Psychidae</taxon>
        <taxon>Oiketicinae</taxon>
        <taxon>Eumeta</taxon>
    </lineage>
</organism>
<keyword evidence="3" id="KW-1185">Reference proteome</keyword>
<dbReference type="Proteomes" id="UP000299102">
    <property type="component" value="Unassembled WGS sequence"/>
</dbReference>
<evidence type="ECO:0000256" key="1">
    <source>
        <dbReference type="SAM" id="MobiDB-lite"/>
    </source>
</evidence>
<name>A0A4C1YHW8_EUMVA</name>
<gene>
    <name evidence="2" type="ORF">EVAR_54614_1</name>
</gene>
<feature type="region of interest" description="Disordered" evidence="1">
    <location>
        <begin position="1"/>
        <end position="24"/>
    </location>
</feature>
<dbReference type="EMBL" id="BGZK01001269">
    <property type="protein sequence ID" value="GBP75961.1"/>
    <property type="molecule type" value="Genomic_DNA"/>
</dbReference>
<proteinExistence type="predicted"/>
<evidence type="ECO:0000313" key="2">
    <source>
        <dbReference type="EMBL" id="GBP75961.1"/>
    </source>
</evidence>